<proteinExistence type="predicted"/>
<dbReference type="AlphaFoldDB" id="A0A0E0DZB4"/>
<feature type="compositionally biased region" description="Pro residues" evidence="1">
    <location>
        <begin position="62"/>
        <end position="74"/>
    </location>
</feature>
<reference evidence="2" key="2">
    <citation type="submission" date="2018-05" db="EMBL/GenBank/DDBJ databases">
        <title>OmerRS3 (Oryza meridionalis Reference Sequence Version 3).</title>
        <authorList>
            <person name="Zhang J."/>
            <person name="Kudrna D."/>
            <person name="Lee S."/>
            <person name="Talag J."/>
            <person name="Welchert J."/>
            <person name="Wing R.A."/>
        </authorList>
    </citation>
    <scope>NUCLEOTIDE SEQUENCE [LARGE SCALE GENOMIC DNA]</scope>
    <source>
        <strain evidence="2">cv. OR44</strain>
    </source>
</reference>
<evidence type="ECO:0000313" key="2">
    <source>
        <dbReference type="EnsemblPlants" id="OMERI06G09580.1"/>
    </source>
</evidence>
<accession>A0A0E0DZB4</accession>
<reference evidence="2" key="1">
    <citation type="submission" date="2015-04" db="UniProtKB">
        <authorList>
            <consortium name="EnsemblPlants"/>
        </authorList>
    </citation>
    <scope>IDENTIFICATION</scope>
</reference>
<dbReference type="EnsemblPlants" id="OMERI06G09580.1">
    <property type="protein sequence ID" value="OMERI06G09580.1"/>
    <property type="gene ID" value="OMERI06G09580"/>
</dbReference>
<dbReference type="Gramene" id="OMERI06G09580.1">
    <property type="protein sequence ID" value="OMERI06G09580.1"/>
    <property type="gene ID" value="OMERI06G09580"/>
</dbReference>
<organism evidence="2">
    <name type="scientific">Oryza meridionalis</name>
    <dbReference type="NCBI Taxonomy" id="40149"/>
    <lineage>
        <taxon>Eukaryota</taxon>
        <taxon>Viridiplantae</taxon>
        <taxon>Streptophyta</taxon>
        <taxon>Embryophyta</taxon>
        <taxon>Tracheophyta</taxon>
        <taxon>Spermatophyta</taxon>
        <taxon>Magnoliopsida</taxon>
        <taxon>Liliopsida</taxon>
        <taxon>Poales</taxon>
        <taxon>Poaceae</taxon>
        <taxon>BOP clade</taxon>
        <taxon>Oryzoideae</taxon>
        <taxon>Oryzeae</taxon>
        <taxon>Oryzinae</taxon>
        <taxon>Oryza</taxon>
    </lineage>
</organism>
<sequence>MSSSRAQGGHGVTDDDRAPGEDGRRQELVQEGGDERRRRKTMASDEKDTGAVKADPSTLSLPPRPSLPPSYPHL</sequence>
<protein>
    <submittedName>
        <fullName evidence="2">Uncharacterized protein</fullName>
    </submittedName>
</protein>
<evidence type="ECO:0000313" key="3">
    <source>
        <dbReference type="Proteomes" id="UP000008021"/>
    </source>
</evidence>
<feature type="region of interest" description="Disordered" evidence="1">
    <location>
        <begin position="1"/>
        <end position="74"/>
    </location>
</feature>
<name>A0A0E0DZB4_9ORYZ</name>
<keyword evidence="3" id="KW-1185">Reference proteome</keyword>
<dbReference type="HOGENOM" id="CLU_2691944_0_0_1"/>
<dbReference type="Proteomes" id="UP000008021">
    <property type="component" value="Chromosome 6"/>
</dbReference>
<feature type="compositionally biased region" description="Basic and acidic residues" evidence="1">
    <location>
        <begin position="12"/>
        <end position="50"/>
    </location>
</feature>
<evidence type="ECO:0000256" key="1">
    <source>
        <dbReference type="SAM" id="MobiDB-lite"/>
    </source>
</evidence>